<name>A0A0A8VDE2_YERRU</name>
<gene>
    <name evidence="1" type="ORF">CSF007_9185</name>
</gene>
<reference evidence="1" key="1">
    <citation type="journal article" date="2015" name="Genome Announc.">
        <title>Complete Genome Sequence of Yersinia ruckeri Strain CSF007-82, Etiologic Agent of Red Mouth Disease in Salmonid Fish.</title>
        <authorList>
            <person name="Nelson M.C."/>
            <person name="LaPatra S.E."/>
            <person name="Welch T.J."/>
            <person name="Graf J."/>
        </authorList>
    </citation>
    <scope>NUCLEOTIDE SEQUENCE</scope>
    <source>
        <strain evidence="1">CSF007-82</strain>
    </source>
</reference>
<evidence type="ECO:0000313" key="1">
    <source>
        <dbReference type="EMBL" id="CEK27590.1"/>
    </source>
</evidence>
<organism evidence="1">
    <name type="scientific">Yersinia ruckeri</name>
    <dbReference type="NCBI Taxonomy" id="29486"/>
    <lineage>
        <taxon>Bacteria</taxon>
        <taxon>Pseudomonadati</taxon>
        <taxon>Pseudomonadota</taxon>
        <taxon>Gammaproteobacteria</taxon>
        <taxon>Enterobacterales</taxon>
        <taxon>Yersiniaceae</taxon>
        <taxon>Yersinia</taxon>
    </lineage>
</organism>
<proteinExistence type="predicted"/>
<sequence length="48" mass="5143">MGISSAFSLGLTLSIGETRVGKKSVGNSDVKIRESMVSACNRLYKLTH</sequence>
<accession>A0A0A8VDE2</accession>
<dbReference type="AlphaFoldDB" id="A0A0A8VDE2"/>
<dbReference type="EMBL" id="LN681231">
    <property type="protein sequence ID" value="CEK27590.1"/>
    <property type="molecule type" value="Genomic_DNA"/>
</dbReference>
<protein>
    <submittedName>
        <fullName evidence="1">Uncharacterized protein</fullName>
    </submittedName>
</protein>